<keyword evidence="4" id="KW-0677">Repeat</keyword>
<reference evidence="11 12" key="1">
    <citation type="journal article" date="2017" name="G3 (Bethesda)">
        <title>First Draft Genome Sequence of the Pathogenic Fungus Lomentospora prolificans (Formerly Scedosporium prolificans).</title>
        <authorList>
            <person name="Luo R."/>
            <person name="Zimin A."/>
            <person name="Workman R."/>
            <person name="Fan Y."/>
            <person name="Pertea G."/>
            <person name="Grossman N."/>
            <person name="Wear M.P."/>
            <person name="Jia B."/>
            <person name="Miller H."/>
            <person name="Casadevall A."/>
            <person name="Timp W."/>
            <person name="Zhang S.X."/>
            <person name="Salzberg S.L."/>
        </authorList>
    </citation>
    <scope>NUCLEOTIDE SEQUENCE [LARGE SCALE GENOMIC DNA]</scope>
    <source>
        <strain evidence="11 12">JHH-5317</strain>
    </source>
</reference>
<protein>
    <recommendedName>
        <fullName evidence="10">RING-type domain-containing protein</fullName>
    </recommendedName>
</protein>
<evidence type="ECO:0000256" key="7">
    <source>
        <dbReference type="ARBA" id="ARBA00022833"/>
    </source>
</evidence>
<evidence type="ECO:0000256" key="5">
    <source>
        <dbReference type="ARBA" id="ARBA00022771"/>
    </source>
</evidence>
<dbReference type="VEuPathDB" id="FungiDB:jhhlp_003583"/>
<dbReference type="PANTHER" id="PTHR22770:SF42">
    <property type="entry name" value="FINGER PROTEIN (ZIN), PUTATIVE (AFU_ORTHOLOGUE AFUA_4G03910)-RELATED"/>
    <property type="match status" value="1"/>
</dbReference>
<dbReference type="GO" id="GO:0016740">
    <property type="term" value="F:transferase activity"/>
    <property type="evidence" value="ECO:0007669"/>
    <property type="project" value="UniProtKB-KW"/>
</dbReference>
<keyword evidence="2" id="KW-0808">Transferase</keyword>
<dbReference type="CDD" id="cd20353">
    <property type="entry name" value="Rcat_RBR_RNF216"/>
    <property type="match status" value="1"/>
</dbReference>
<feature type="transmembrane region" description="Helical" evidence="9">
    <location>
        <begin position="427"/>
        <end position="459"/>
    </location>
</feature>
<keyword evidence="9" id="KW-1133">Transmembrane helix</keyword>
<keyword evidence="9" id="KW-0472">Membrane</keyword>
<evidence type="ECO:0000256" key="2">
    <source>
        <dbReference type="ARBA" id="ARBA00022679"/>
    </source>
</evidence>
<evidence type="ECO:0000313" key="11">
    <source>
        <dbReference type="EMBL" id="PKS08970.1"/>
    </source>
</evidence>
<gene>
    <name evidence="11" type="ORF">jhhlp_003583</name>
</gene>
<comment type="pathway">
    <text evidence="1">Protein modification; protein ubiquitination.</text>
</comment>
<dbReference type="Gene3D" id="1.20.120.1750">
    <property type="match status" value="1"/>
</dbReference>
<dbReference type="EMBL" id="NLAX01000010">
    <property type="protein sequence ID" value="PKS08970.1"/>
    <property type="molecule type" value="Genomic_DNA"/>
</dbReference>
<dbReference type="PROSITE" id="PS51873">
    <property type="entry name" value="TRIAD"/>
    <property type="match status" value="1"/>
</dbReference>
<keyword evidence="12" id="KW-1185">Reference proteome</keyword>
<evidence type="ECO:0000259" key="10">
    <source>
        <dbReference type="PROSITE" id="PS51873"/>
    </source>
</evidence>
<dbReference type="InterPro" id="IPR044066">
    <property type="entry name" value="TRIAD_supradom"/>
</dbReference>
<dbReference type="Proteomes" id="UP000233524">
    <property type="component" value="Unassembled WGS sequence"/>
</dbReference>
<dbReference type="AlphaFoldDB" id="A0A2N3N959"/>
<dbReference type="InterPro" id="IPR047544">
    <property type="entry name" value="RING-HC_RBR_RNF216"/>
</dbReference>
<keyword evidence="5" id="KW-0863">Zinc-finger</keyword>
<dbReference type="STRING" id="41688.A0A2N3N959"/>
<dbReference type="InterPro" id="IPR051628">
    <property type="entry name" value="LUBAC_E3_Ligases"/>
</dbReference>
<dbReference type="Pfam" id="PF26112">
    <property type="entry name" value="UBA_RNF216"/>
    <property type="match status" value="1"/>
</dbReference>
<accession>A0A2N3N959</accession>
<feature type="domain" description="RING-type" evidence="10">
    <location>
        <begin position="291"/>
        <end position="583"/>
    </location>
</feature>
<proteinExistence type="predicted"/>
<evidence type="ECO:0000256" key="1">
    <source>
        <dbReference type="ARBA" id="ARBA00004906"/>
    </source>
</evidence>
<name>A0A2N3N959_9PEZI</name>
<evidence type="ECO:0000256" key="9">
    <source>
        <dbReference type="SAM" id="Phobius"/>
    </source>
</evidence>
<dbReference type="CDD" id="cd16630">
    <property type="entry name" value="RING-HC_RBR_RNF216"/>
    <property type="match status" value="1"/>
</dbReference>
<comment type="caution">
    <text evidence="11">The sequence shown here is derived from an EMBL/GenBank/DDBJ whole genome shotgun (WGS) entry which is preliminary data.</text>
</comment>
<dbReference type="PANTHER" id="PTHR22770">
    <property type="entry name" value="UBIQUITIN CONJUGATING ENZYME 7 INTERACTING PROTEIN-RELATED"/>
    <property type="match status" value="1"/>
</dbReference>
<keyword evidence="7" id="KW-0862">Zinc</keyword>
<evidence type="ECO:0000256" key="3">
    <source>
        <dbReference type="ARBA" id="ARBA00022723"/>
    </source>
</evidence>
<dbReference type="InParanoid" id="A0A2N3N959"/>
<dbReference type="InterPro" id="IPR058758">
    <property type="entry name" value="UBA_RNF216"/>
</dbReference>
<dbReference type="OrthoDB" id="10009520at2759"/>
<feature type="region of interest" description="Disordered" evidence="8">
    <location>
        <begin position="1"/>
        <end position="46"/>
    </location>
</feature>
<keyword evidence="3" id="KW-0479">Metal-binding</keyword>
<organism evidence="11 12">
    <name type="scientific">Lomentospora prolificans</name>
    <dbReference type="NCBI Taxonomy" id="41688"/>
    <lineage>
        <taxon>Eukaryota</taxon>
        <taxon>Fungi</taxon>
        <taxon>Dikarya</taxon>
        <taxon>Ascomycota</taxon>
        <taxon>Pezizomycotina</taxon>
        <taxon>Sordariomycetes</taxon>
        <taxon>Hypocreomycetidae</taxon>
        <taxon>Microascales</taxon>
        <taxon>Microascaceae</taxon>
        <taxon>Lomentospora</taxon>
    </lineage>
</organism>
<keyword evidence="6" id="KW-0833">Ubl conjugation pathway</keyword>
<sequence length="672" mass="75199">MVLSGLLGDRSRSAKVKASRSSKSSSSSAAPPSATATQASTMIDDPVPTDYICDEAQLRDAPGEGPDLSDLNHGLEALAVVFPNIQIEVFREMLSSFDGESRLALVADALLKNRVTWVKGRWRVAEPEDGKETAPKNGDGRDSCLVPASETFRTGAYKDAVTALAWHEFKGLSRSTISAVLAESNYAYLDARNTLATLSSRSWRFAISSLFFRRKPVTSAEAQNHPLVIWKSTGKGSIIPTIKRTGNAELDRELYEALIRPLKEKTKQEQEAKDKELAQFLNNEEAAETDATHECCCCFTDGAFEEFTSCSVAGHLLCHKCVQHSLSEAVFGQGWHSVDESTGTLKCMAVDDEECTGRIPSDHLTRAILDMPKGGDLLHRFDQRLAEQNLVGAQFPLIHCPFCNYAEVDDIYLPHGSRSLVLRPRRVINLIFFFVCVTTLPLFIPIFIISTLACLILSIKNPPGPYLSAQWREALKRRYRKRRGSKFICRNPACGRASCLSCSKSWVDIHVCNESSLVSLRTQVEQAMSMAIKRVCPRCNTSFVKNAGCNKLRCPCGYKMCYICRKDIGEEGYRHFCDHFRPDGDPRRCSECTRCNLWESDDTEMLLKKAKEDAERKWMEREKRVLSGTERTFLETGFAASGADGGVERMFTRRRIPTLPEFLDTVLETMFY</sequence>
<evidence type="ECO:0000256" key="4">
    <source>
        <dbReference type="ARBA" id="ARBA00022737"/>
    </source>
</evidence>
<keyword evidence="9" id="KW-0812">Transmembrane</keyword>
<evidence type="ECO:0000256" key="6">
    <source>
        <dbReference type="ARBA" id="ARBA00022786"/>
    </source>
</evidence>
<evidence type="ECO:0000256" key="8">
    <source>
        <dbReference type="SAM" id="MobiDB-lite"/>
    </source>
</evidence>
<evidence type="ECO:0000313" key="12">
    <source>
        <dbReference type="Proteomes" id="UP000233524"/>
    </source>
</evidence>
<dbReference type="Pfam" id="PF26191">
    <property type="entry name" value="RING-HC_RBR_RNF216"/>
    <property type="match status" value="1"/>
</dbReference>
<dbReference type="SUPFAM" id="SSF57850">
    <property type="entry name" value="RING/U-box"/>
    <property type="match status" value="1"/>
</dbReference>
<feature type="compositionally biased region" description="Low complexity" evidence="8">
    <location>
        <begin position="21"/>
        <end position="41"/>
    </location>
</feature>
<dbReference type="GO" id="GO:0008270">
    <property type="term" value="F:zinc ion binding"/>
    <property type="evidence" value="ECO:0007669"/>
    <property type="project" value="UniProtKB-KW"/>
</dbReference>
<dbReference type="Pfam" id="PF26200">
    <property type="entry name" value="Rcat_RNF216"/>
    <property type="match status" value="1"/>
</dbReference>
<dbReference type="InterPro" id="IPR047546">
    <property type="entry name" value="Rcat_RBR_RNF216"/>
</dbReference>